<reference evidence="2 3" key="1">
    <citation type="submission" date="2017-09" db="EMBL/GenBank/DDBJ databases">
        <title>Depth-based differentiation of microbial function through sediment-hosted aquifers and enrichment of novel symbionts in the deep terrestrial subsurface.</title>
        <authorList>
            <person name="Probst A.J."/>
            <person name="Ladd B."/>
            <person name="Jarett J.K."/>
            <person name="Geller-Mcgrath D.E."/>
            <person name="Sieber C.M."/>
            <person name="Emerson J.B."/>
            <person name="Anantharaman K."/>
            <person name="Thomas B.C."/>
            <person name="Malmstrom R."/>
            <person name="Stieglmeier M."/>
            <person name="Klingl A."/>
            <person name="Woyke T."/>
            <person name="Ryan C.M."/>
            <person name="Banfield J.F."/>
        </authorList>
    </citation>
    <scope>NUCLEOTIDE SEQUENCE [LARGE SCALE GENOMIC DNA]</scope>
    <source>
        <strain evidence="2">CG22_combo_CG10-13_8_21_14_all_32_8</strain>
    </source>
</reference>
<organism evidence="2 3">
    <name type="scientific">Candidatus Nomurabacteria bacterium CG22_combo_CG10-13_8_21_14_all_32_8</name>
    <dbReference type="NCBI Taxonomy" id="1974732"/>
    <lineage>
        <taxon>Bacteria</taxon>
        <taxon>Candidatus Nomuraibacteriota</taxon>
    </lineage>
</organism>
<dbReference type="SMART" id="SM01321">
    <property type="entry name" value="Y1_Tnp"/>
    <property type="match status" value="1"/>
</dbReference>
<dbReference type="PANTHER" id="PTHR34322:SF2">
    <property type="entry name" value="TRANSPOSASE IS200-LIKE DOMAIN-CONTAINING PROTEIN"/>
    <property type="match status" value="1"/>
</dbReference>
<feature type="domain" description="Transposase IS200-like" evidence="1">
    <location>
        <begin position="9"/>
        <end position="144"/>
    </location>
</feature>
<dbReference type="AlphaFoldDB" id="A0A2H0CHW2"/>
<comment type="caution">
    <text evidence="2">The sequence shown here is derived from an EMBL/GenBank/DDBJ whole genome shotgun (WGS) entry which is preliminary data.</text>
</comment>
<dbReference type="Pfam" id="PF01797">
    <property type="entry name" value="Y1_Tnp"/>
    <property type="match status" value="1"/>
</dbReference>
<evidence type="ECO:0000313" key="3">
    <source>
        <dbReference type="Proteomes" id="UP000229176"/>
    </source>
</evidence>
<dbReference type="InterPro" id="IPR002686">
    <property type="entry name" value="Transposase_17"/>
</dbReference>
<dbReference type="Proteomes" id="UP000229176">
    <property type="component" value="Unassembled WGS sequence"/>
</dbReference>
<gene>
    <name evidence="2" type="ORF">COW91_02035</name>
</gene>
<sequence>MSMRKVDFEIGEFYHIYNRGNSKQKIFNNKEDYERFIKLLFLSNGNNSFKIHFIKNDVVYDFDRGERLVDIGAYCLMPNHFHLLIKEKVENGISKFMQKLTTAYVMYYNEKYKRIGSLFEGKFKSEHVGNDRYLKYTFSYIHLNPIKLLESKWKELGIKDKNRAINFLKDYKYSSFKDFLREARIESSILSRRSFPDYFS</sequence>
<dbReference type="EMBL" id="PCTI01000033">
    <property type="protein sequence ID" value="PIP68930.1"/>
    <property type="molecule type" value="Genomic_DNA"/>
</dbReference>
<dbReference type="GO" id="GO:0006313">
    <property type="term" value="P:DNA transposition"/>
    <property type="evidence" value="ECO:0007669"/>
    <property type="project" value="InterPro"/>
</dbReference>
<accession>A0A2H0CHW2</accession>
<protein>
    <recommendedName>
        <fullName evidence="1">Transposase IS200-like domain-containing protein</fullName>
    </recommendedName>
</protein>
<feature type="non-terminal residue" evidence="2">
    <location>
        <position position="200"/>
    </location>
</feature>
<evidence type="ECO:0000259" key="1">
    <source>
        <dbReference type="SMART" id="SM01321"/>
    </source>
</evidence>
<dbReference type="Gene3D" id="3.30.70.1290">
    <property type="entry name" value="Transposase IS200-like"/>
    <property type="match status" value="1"/>
</dbReference>
<name>A0A2H0CHW2_9BACT</name>
<evidence type="ECO:0000313" key="2">
    <source>
        <dbReference type="EMBL" id="PIP68930.1"/>
    </source>
</evidence>
<dbReference type="PANTHER" id="PTHR34322">
    <property type="entry name" value="TRANSPOSASE, Y1_TNP DOMAIN-CONTAINING"/>
    <property type="match status" value="1"/>
</dbReference>
<dbReference type="SUPFAM" id="SSF143422">
    <property type="entry name" value="Transposase IS200-like"/>
    <property type="match status" value="1"/>
</dbReference>
<proteinExistence type="predicted"/>
<dbReference type="GO" id="GO:0003677">
    <property type="term" value="F:DNA binding"/>
    <property type="evidence" value="ECO:0007669"/>
    <property type="project" value="InterPro"/>
</dbReference>
<dbReference type="InterPro" id="IPR036515">
    <property type="entry name" value="Transposase_17_sf"/>
</dbReference>
<dbReference type="GO" id="GO:0004803">
    <property type="term" value="F:transposase activity"/>
    <property type="evidence" value="ECO:0007669"/>
    <property type="project" value="InterPro"/>
</dbReference>